<comment type="catalytic activity">
    <reaction evidence="1">
        <text>S-ubiquitinyl-[E2 ubiquitin-conjugating enzyme]-L-cysteine + [acceptor protein]-L-lysine = [E2 ubiquitin-conjugating enzyme]-L-cysteine + N(6)-ubiquitinyl-[acceptor protein]-L-lysine.</text>
        <dbReference type="EC" id="2.3.2.27"/>
    </reaction>
</comment>
<feature type="domain" description="SWEET-like" evidence="12">
    <location>
        <begin position="606"/>
        <end position="869"/>
    </location>
</feature>
<evidence type="ECO:0000256" key="6">
    <source>
        <dbReference type="ARBA" id="ARBA00022692"/>
    </source>
</evidence>
<sequence>MSMKVSIMVHSCKLTLLFLFISFSANSAENESEVSYSDYCSSVVPESVPNSETYNDSFGAFDGYDTGYYIGGNGILDPKITGISNRFWFETGYASRTVADGVWKIKGILTFYGSYDPQVLPSPFHLNLHGFWSEFSGNLCMVGTGYGYCKQGTLLTPSVVFKLRNLRNSSNITTLITGTLDSLSDGVSYFESISMIMFPSLNYKYTFNSGEFEDEFSAESDALMNLPSNELPSRSFCSMMLGNVNEFELQYTSDCTSGKQNCLPVFWLNGYSPRFLSLLSIQCSEVERRIRVLVEFRNSTSHVGTYPSFNPYTTLIGEGTWDNEKNQLFIFVCRILDIGESWSNAHVGDCTTRLSFMFPAVLSIRETSSTRGRIWTTKTANDSSYFDRISFRSTGNRVQGVPGLKYEYTEFNRVKNLCLRNMQPVINKGQRYPSGHSTDMKFDMLVMSSEKKHGWGSANPLAIDDRLYKPLLYPMDLPSERIVPSRLINVSYEVSITLQTPREDDNGVHFAYIEQKLEITAEGVYDSETGKLCMVGCRKLGSENQVLDNAFMDCGVLLNFRFAPLEPNQNEGYIAGSIESTRKSSDVLYFRRLDVSSATYKTDRRKSSIWTMDVETTKVLLTNTLMCIFVGLQLYHVKKNPKVLPSISLVMLVILNLGHMVPLVLDRNKVLPHNGGLIDLNEVIVKTVTVVAFLLLYRLLQLTVSARSHDTDRKTLWFAEEKTLLVIAFLYAAVAKFMLLVAWENRRLQSSVEYRQHSICNYLKSYAGSILDSFLLPQILVNMFSNSRRKALSCSFFIGITFIRLLPHAYDLHCNLSNVYYNILQVSVNDDHCFVSAAWDVTMFWGLLVLAAIIFVQQKNGAHCILPSRHRQLDLNPEEVKFYN</sequence>
<feature type="transmembrane region" description="Helical" evidence="10">
    <location>
        <begin position="837"/>
        <end position="856"/>
    </location>
</feature>
<evidence type="ECO:0000259" key="12">
    <source>
        <dbReference type="Pfam" id="PF11145"/>
    </source>
</evidence>
<evidence type="ECO:0000256" key="10">
    <source>
        <dbReference type="SAM" id="Phobius"/>
    </source>
</evidence>
<feature type="transmembrane region" description="Helical" evidence="10">
    <location>
        <begin position="723"/>
        <end position="743"/>
    </location>
</feature>
<dbReference type="Pfam" id="PF11145">
    <property type="entry name" value="DUF2921"/>
    <property type="match status" value="1"/>
</dbReference>
<keyword evidence="8 10" id="KW-1133">Transmembrane helix</keyword>
<evidence type="ECO:0000256" key="11">
    <source>
        <dbReference type="SAM" id="SignalP"/>
    </source>
</evidence>
<proteinExistence type="predicted"/>
<keyword evidence="11" id="KW-0732">Signal</keyword>
<evidence type="ECO:0000256" key="1">
    <source>
        <dbReference type="ARBA" id="ARBA00000900"/>
    </source>
</evidence>
<evidence type="ECO:0000256" key="3">
    <source>
        <dbReference type="ARBA" id="ARBA00004906"/>
    </source>
</evidence>
<feature type="transmembrane region" description="Helical" evidence="10">
    <location>
        <begin position="791"/>
        <end position="810"/>
    </location>
</feature>
<dbReference type="EC" id="2.3.2.27" evidence="4"/>
<dbReference type="GO" id="GO:0061630">
    <property type="term" value="F:ubiquitin protein ligase activity"/>
    <property type="evidence" value="ECO:0007669"/>
    <property type="project" value="UniProtKB-EC"/>
</dbReference>
<gene>
    <name evidence="14" type="ORF">F3Y22_tig00111772pilonHSYRG00143</name>
</gene>
<reference evidence="14" key="1">
    <citation type="submission" date="2019-09" db="EMBL/GenBank/DDBJ databases">
        <title>Draft genome information of white flower Hibiscus syriacus.</title>
        <authorList>
            <person name="Kim Y.-M."/>
        </authorList>
    </citation>
    <scope>NUCLEOTIDE SEQUENCE [LARGE SCALE GENOMIC DNA]</scope>
    <source>
        <strain evidence="14">YM2019G1</strain>
    </source>
</reference>
<dbReference type="EMBL" id="VEPZ02001422">
    <property type="protein sequence ID" value="KAE8673793.1"/>
    <property type="molecule type" value="Genomic_DNA"/>
</dbReference>
<evidence type="ECO:0000256" key="8">
    <source>
        <dbReference type="ARBA" id="ARBA00022989"/>
    </source>
</evidence>
<dbReference type="PANTHER" id="PTHR33389:SF18">
    <property type="entry name" value="OS01G0677900 PROTEIN"/>
    <property type="match status" value="1"/>
</dbReference>
<keyword evidence="15" id="KW-1185">Reference proteome</keyword>
<feature type="signal peptide" evidence="11">
    <location>
        <begin position="1"/>
        <end position="28"/>
    </location>
</feature>
<evidence type="ECO:0000256" key="9">
    <source>
        <dbReference type="ARBA" id="ARBA00023136"/>
    </source>
</evidence>
<organism evidence="14 15">
    <name type="scientific">Hibiscus syriacus</name>
    <name type="common">Rose of Sharon</name>
    <dbReference type="NCBI Taxonomy" id="106335"/>
    <lineage>
        <taxon>Eukaryota</taxon>
        <taxon>Viridiplantae</taxon>
        <taxon>Streptophyta</taxon>
        <taxon>Embryophyta</taxon>
        <taxon>Tracheophyta</taxon>
        <taxon>Spermatophyta</taxon>
        <taxon>Magnoliopsida</taxon>
        <taxon>eudicotyledons</taxon>
        <taxon>Gunneridae</taxon>
        <taxon>Pentapetalae</taxon>
        <taxon>rosids</taxon>
        <taxon>malvids</taxon>
        <taxon>Malvales</taxon>
        <taxon>Malvaceae</taxon>
        <taxon>Malvoideae</taxon>
        <taxon>Hibiscus</taxon>
    </lineage>
</organism>
<dbReference type="Pfam" id="PF25333">
    <property type="entry name" value="DUF2921_N"/>
    <property type="match status" value="3"/>
</dbReference>
<feature type="domain" description="DUF2921" evidence="13">
    <location>
        <begin position="246"/>
        <end position="390"/>
    </location>
</feature>
<keyword evidence="9 10" id="KW-0472">Membrane</keyword>
<feature type="transmembrane region" description="Helical" evidence="10">
    <location>
        <begin position="619"/>
        <end position="636"/>
    </location>
</feature>
<keyword evidence="6 10" id="KW-0812">Transmembrane</keyword>
<comment type="pathway">
    <text evidence="3">Protein modification; protein ubiquitination.</text>
</comment>
<evidence type="ECO:0000313" key="15">
    <source>
        <dbReference type="Proteomes" id="UP000436088"/>
    </source>
</evidence>
<comment type="caution">
    <text evidence="14">The sequence shown here is derived from an EMBL/GenBank/DDBJ whole genome shotgun (WGS) entry which is preliminary data.</text>
</comment>
<keyword evidence="5" id="KW-0808">Transferase</keyword>
<feature type="transmembrane region" description="Helical" evidence="10">
    <location>
        <begin position="643"/>
        <end position="663"/>
    </location>
</feature>
<name>A0A6A2XDR4_HIBSY</name>
<evidence type="ECO:0000259" key="13">
    <source>
        <dbReference type="Pfam" id="PF25333"/>
    </source>
</evidence>
<feature type="transmembrane region" description="Helical" evidence="10">
    <location>
        <begin position="683"/>
        <end position="702"/>
    </location>
</feature>
<accession>A0A6A2XDR4</accession>
<evidence type="ECO:0000256" key="5">
    <source>
        <dbReference type="ARBA" id="ARBA00022679"/>
    </source>
</evidence>
<feature type="domain" description="DUF2921" evidence="13">
    <location>
        <begin position="36"/>
        <end position="194"/>
    </location>
</feature>
<feature type="chain" id="PRO_5025574929" description="RING-type E3 ubiquitin transferase" evidence="11">
    <location>
        <begin position="29"/>
        <end position="884"/>
    </location>
</feature>
<evidence type="ECO:0000313" key="14">
    <source>
        <dbReference type="EMBL" id="KAE8673793.1"/>
    </source>
</evidence>
<protein>
    <recommendedName>
        <fullName evidence="4">RING-type E3 ubiquitin transferase</fullName>
        <ecNumber evidence="4">2.3.2.27</ecNumber>
    </recommendedName>
</protein>
<dbReference type="Proteomes" id="UP000436088">
    <property type="component" value="Unassembled WGS sequence"/>
</dbReference>
<keyword evidence="7" id="KW-0833">Ubl conjugation pathway</keyword>
<evidence type="ECO:0000256" key="2">
    <source>
        <dbReference type="ARBA" id="ARBA00004127"/>
    </source>
</evidence>
<evidence type="ECO:0000256" key="7">
    <source>
        <dbReference type="ARBA" id="ARBA00022786"/>
    </source>
</evidence>
<feature type="transmembrane region" description="Helical" evidence="10">
    <location>
        <begin position="763"/>
        <end position="784"/>
    </location>
</feature>
<dbReference type="PANTHER" id="PTHR33389">
    <property type="entry name" value="FAMILY PROTEIN, PUTATIVE (DUF2921)-RELATED"/>
    <property type="match status" value="1"/>
</dbReference>
<dbReference type="GO" id="GO:0012505">
    <property type="term" value="C:endomembrane system"/>
    <property type="evidence" value="ECO:0007669"/>
    <property type="project" value="UniProtKB-SubCell"/>
</dbReference>
<dbReference type="InterPro" id="IPR057425">
    <property type="entry name" value="DUF2921_N"/>
</dbReference>
<dbReference type="InterPro" id="IPR021319">
    <property type="entry name" value="DUF2921"/>
</dbReference>
<evidence type="ECO:0000256" key="4">
    <source>
        <dbReference type="ARBA" id="ARBA00012483"/>
    </source>
</evidence>
<comment type="subcellular location">
    <subcellularLocation>
        <location evidence="2">Endomembrane system</location>
        <topology evidence="2">Multi-pass membrane protein</topology>
    </subcellularLocation>
</comment>
<feature type="domain" description="DUF2921" evidence="13">
    <location>
        <begin position="430"/>
        <end position="593"/>
    </location>
</feature>
<dbReference type="AlphaFoldDB" id="A0A6A2XDR4"/>